<sequence length="547" mass="63332">MASFESLQKAQIPLCSFCKLEKNTEWKCKDCDKYLCYECKMFHLWNINWTEHKLLWTRSSFTEGLSDSAELVEICCTKHENYYNTNYCLRCKQLVCPECIALGSLHFQHDNVTIYQCHEQSLKELENFRKTIENEVFPNIKKKMESLISFDITCEEKYETERKKIEEQGEKLKALISICTSNVLESLGNVLIRNRNLIREEISQLEQKQKELKNEIKNINVTRMNDNIREILREVVNISSRIQKNSDISVYFPREMATFYPVNTTSADINAVIGCLEYHNIATEVHIRHPIYSYKIAQQISDNSSLAVAKDGTIYVSDHFVSIELKPNEKPKRNRDQFNILDLATSEQSELLFLTSGDNCVWIESDSADVMAVYSLPNSKNVAVALSVCENGKVMVLYVKEVPSVKLRIDIISKNGILIKTIKCKFPYKWNTSSINRFRMKENTNRHICILCVEQDEVLDLSKDGKVNWKYSMCQVNDIVTTSVGNIIVSGRYCKTLRVLSCDGKLLTTIQLNFRRPETYNVCSKNCRELVIVSRKELFILELSFPI</sequence>
<dbReference type="GO" id="GO:0008270">
    <property type="term" value="F:zinc ion binding"/>
    <property type="evidence" value="ECO:0007669"/>
    <property type="project" value="UniProtKB-KW"/>
</dbReference>
<feature type="coiled-coil region" evidence="2">
    <location>
        <begin position="115"/>
        <end position="225"/>
    </location>
</feature>
<proteinExistence type="predicted"/>
<dbReference type="InterPro" id="IPR000315">
    <property type="entry name" value="Znf_B-box"/>
</dbReference>
<dbReference type="InterPro" id="IPR011042">
    <property type="entry name" value="6-blade_b-propeller_TolB-like"/>
</dbReference>
<dbReference type="Gene3D" id="3.30.160.60">
    <property type="entry name" value="Classic Zinc Finger"/>
    <property type="match status" value="1"/>
</dbReference>
<dbReference type="CDD" id="cd19757">
    <property type="entry name" value="Bbox1"/>
    <property type="match status" value="1"/>
</dbReference>
<evidence type="ECO:0000313" key="5">
    <source>
        <dbReference type="Proteomes" id="UP000683360"/>
    </source>
</evidence>
<keyword evidence="5" id="KW-1185">Reference proteome</keyword>
<reference evidence="4" key="1">
    <citation type="submission" date="2021-03" db="EMBL/GenBank/DDBJ databases">
        <authorList>
            <person name="Bekaert M."/>
        </authorList>
    </citation>
    <scope>NUCLEOTIDE SEQUENCE</scope>
</reference>
<evidence type="ECO:0000256" key="2">
    <source>
        <dbReference type="SAM" id="Coils"/>
    </source>
</evidence>
<dbReference type="AlphaFoldDB" id="A0A8S3RI52"/>
<keyword evidence="1" id="KW-0862">Zinc</keyword>
<evidence type="ECO:0000256" key="1">
    <source>
        <dbReference type="PROSITE-ProRule" id="PRU00024"/>
    </source>
</evidence>
<evidence type="ECO:0000313" key="4">
    <source>
        <dbReference type="EMBL" id="CAG2206640.1"/>
    </source>
</evidence>
<dbReference type="PROSITE" id="PS50119">
    <property type="entry name" value="ZF_BBOX"/>
    <property type="match status" value="2"/>
</dbReference>
<dbReference type="SUPFAM" id="SSF57845">
    <property type="entry name" value="B-box zinc-binding domain"/>
    <property type="match status" value="1"/>
</dbReference>
<dbReference type="Gene3D" id="2.120.10.30">
    <property type="entry name" value="TolB, C-terminal domain"/>
    <property type="match status" value="1"/>
</dbReference>
<dbReference type="SUPFAM" id="SSF50978">
    <property type="entry name" value="WD40 repeat-like"/>
    <property type="match status" value="1"/>
</dbReference>
<dbReference type="OrthoDB" id="10374136at2759"/>
<feature type="domain" description="B box-type" evidence="3">
    <location>
        <begin position="10"/>
        <end position="57"/>
    </location>
</feature>
<keyword evidence="2" id="KW-0175">Coiled coil</keyword>
<comment type="caution">
    <text evidence="4">The sequence shown here is derived from an EMBL/GenBank/DDBJ whole genome shotgun (WGS) entry which is preliminary data.</text>
</comment>
<keyword evidence="1" id="KW-0863">Zinc-finger</keyword>
<accession>A0A8S3RI52</accession>
<protein>
    <recommendedName>
        <fullName evidence="3">B box-type domain-containing protein</fullName>
    </recommendedName>
</protein>
<dbReference type="InterPro" id="IPR047153">
    <property type="entry name" value="TRIM45/56/19-like"/>
</dbReference>
<evidence type="ECO:0000259" key="3">
    <source>
        <dbReference type="PROSITE" id="PS50119"/>
    </source>
</evidence>
<dbReference type="PANTHER" id="PTHR25462">
    <property type="entry name" value="BONUS, ISOFORM C-RELATED"/>
    <property type="match status" value="1"/>
</dbReference>
<dbReference type="EMBL" id="CAJPWZ010001056">
    <property type="protein sequence ID" value="CAG2206640.1"/>
    <property type="molecule type" value="Genomic_DNA"/>
</dbReference>
<dbReference type="Proteomes" id="UP000683360">
    <property type="component" value="Unassembled WGS sequence"/>
</dbReference>
<organism evidence="4 5">
    <name type="scientific">Mytilus edulis</name>
    <name type="common">Blue mussel</name>
    <dbReference type="NCBI Taxonomy" id="6550"/>
    <lineage>
        <taxon>Eukaryota</taxon>
        <taxon>Metazoa</taxon>
        <taxon>Spiralia</taxon>
        <taxon>Lophotrochozoa</taxon>
        <taxon>Mollusca</taxon>
        <taxon>Bivalvia</taxon>
        <taxon>Autobranchia</taxon>
        <taxon>Pteriomorphia</taxon>
        <taxon>Mytilida</taxon>
        <taxon>Mytiloidea</taxon>
        <taxon>Mytilidae</taxon>
        <taxon>Mytilinae</taxon>
        <taxon>Mytilus</taxon>
    </lineage>
</organism>
<keyword evidence="1" id="KW-0479">Metal-binding</keyword>
<dbReference type="PANTHER" id="PTHR25462:SF296">
    <property type="entry name" value="MEIOTIC P26, ISOFORM F"/>
    <property type="match status" value="1"/>
</dbReference>
<dbReference type="InterPro" id="IPR036322">
    <property type="entry name" value="WD40_repeat_dom_sf"/>
</dbReference>
<gene>
    <name evidence="4" type="ORF">MEDL_20964</name>
</gene>
<name>A0A8S3RI52_MYTED</name>
<feature type="domain" description="B box-type" evidence="3">
    <location>
        <begin position="76"/>
        <end position="114"/>
    </location>
</feature>